<evidence type="ECO:0000256" key="3">
    <source>
        <dbReference type="ARBA" id="ARBA00022692"/>
    </source>
</evidence>
<keyword evidence="2" id="KW-1003">Cell membrane</keyword>
<protein>
    <submittedName>
        <fullName evidence="7">Uncharacterized protein</fullName>
    </submittedName>
</protein>
<organism evidence="7 8">
    <name type="scientific">Halteria grandinella</name>
    <dbReference type="NCBI Taxonomy" id="5974"/>
    <lineage>
        <taxon>Eukaryota</taxon>
        <taxon>Sar</taxon>
        <taxon>Alveolata</taxon>
        <taxon>Ciliophora</taxon>
        <taxon>Intramacronucleata</taxon>
        <taxon>Spirotrichea</taxon>
        <taxon>Stichotrichia</taxon>
        <taxon>Sporadotrichida</taxon>
        <taxon>Halteriidae</taxon>
        <taxon>Halteria</taxon>
    </lineage>
</organism>
<feature type="transmembrane region" description="Helical" evidence="6">
    <location>
        <begin position="149"/>
        <end position="171"/>
    </location>
</feature>
<dbReference type="Gene3D" id="3.30.420.270">
    <property type="match status" value="1"/>
</dbReference>
<reference evidence="7" key="1">
    <citation type="submission" date="2019-06" db="EMBL/GenBank/DDBJ databases">
        <authorList>
            <person name="Zheng W."/>
        </authorList>
    </citation>
    <scope>NUCLEOTIDE SEQUENCE</scope>
    <source>
        <strain evidence="7">QDHG01</strain>
    </source>
</reference>
<gene>
    <name evidence="7" type="ORF">FGO68_gene3983</name>
</gene>
<evidence type="ECO:0000256" key="4">
    <source>
        <dbReference type="ARBA" id="ARBA00022989"/>
    </source>
</evidence>
<feature type="transmembrane region" description="Helical" evidence="6">
    <location>
        <begin position="192"/>
        <end position="212"/>
    </location>
</feature>
<dbReference type="Proteomes" id="UP000785679">
    <property type="component" value="Unassembled WGS sequence"/>
</dbReference>
<dbReference type="GO" id="GO:0005886">
    <property type="term" value="C:plasma membrane"/>
    <property type="evidence" value="ECO:0007669"/>
    <property type="project" value="UniProtKB-SubCell"/>
</dbReference>
<keyword evidence="4 6" id="KW-1133">Transmembrane helix</keyword>
<evidence type="ECO:0000313" key="7">
    <source>
        <dbReference type="EMBL" id="TNV75009.1"/>
    </source>
</evidence>
<sequence length="241" mass="26957">MLVLFAYVTMQARSASTLNITLPKVETAGKNEFRGNVTIAIDKEGKLTFNGKPVSDDQLVPLLQEIKNVDRDMPVLIRSDEKATLDRLTFVWDACRKVGLNKHSLQSRQGIRVQLVNRYALEVPSYVRGRYRAAVQVSQPGNFSWQESALHAVLGSAASIVFVWFVVKAFAPVTTRKPTLFKSPFRPREMGILGWGGLGILLIFSEDLGTVAGQRWRWAARIPNWSASPPRRWQATSSSNT</sequence>
<dbReference type="AlphaFoldDB" id="A0A8J8NHW9"/>
<dbReference type="EMBL" id="RRYP01016520">
    <property type="protein sequence ID" value="TNV75009.1"/>
    <property type="molecule type" value="Genomic_DNA"/>
</dbReference>
<comment type="caution">
    <text evidence="7">The sequence shown here is derived from an EMBL/GenBank/DDBJ whole genome shotgun (WGS) entry which is preliminary data.</text>
</comment>
<evidence type="ECO:0000313" key="8">
    <source>
        <dbReference type="Proteomes" id="UP000785679"/>
    </source>
</evidence>
<proteinExistence type="predicted"/>
<name>A0A8J8NHW9_HALGN</name>
<comment type="subcellular location">
    <subcellularLocation>
        <location evidence="1">Cell membrane</location>
        <topology evidence="1">Single-pass membrane protein</topology>
    </subcellularLocation>
</comment>
<keyword evidence="3 6" id="KW-0812">Transmembrane</keyword>
<accession>A0A8J8NHW9</accession>
<keyword evidence="5 6" id="KW-0472">Membrane</keyword>
<dbReference type="Pfam" id="PF02472">
    <property type="entry name" value="ExbD"/>
    <property type="match status" value="1"/>
</dbReference>
<evidence type="ECO:0000256" key="5">
    <source>
        <dbReference type="ARBA" id="ARBA00023136"/>
    </source>
</evidence>
<dbReference type="PANTHER" id="PTHR30558">
    <property type="entry name" value="EXBD MEMBRANE COMPONENT OF PMF-DRIVEN MACROMOLECULE IMPORT SYSTEM"/>
    <property type="match status" value="1"/>
</dbReference>
<keyword evidence="8" id="KW-1185">Reference proteome</keyword>
<evidence type="ECO:0000256" key="6">
    <source>
        <dbReference type="SAM" id="Phobius"/>
    </source>
</evidence>
<dbReference type="InterPro" id="IPR003400">
    <property type="entry name" value="ExbD"/>
</dbReference>
<dbReference type="GO" id="GO:0022857">
    <property type="term" value="F:transmembrane transporter activity"/>
    <property type="evidence" value="ECO:0007669"/>
    <property type="project" value="InterPro"/>
</dbReference>
<evidence type="ECO:0000256" key="2">
    <source>
        <dbReference type="ARBA" id="ARBA00022475"/>
    </source>
</evidence>
<evidence type="ECO:0000256" key="1">
    <source>
        <dbReference type="ARBA" id="ARBA00004162"/>
    </source>
</evidence>